<comment type="similarity">
    <text evidence="1">Belongs to the lyase 1 family. Argininosuccinate lyase subfamily.</text>
</comment>
<evidence type="ECO:0000313" key="6">
    <source>
        <dbReference type="EMBL" id="BAJ51161.1"/>
    </source>
</evidence>
<dbReference type="UniPathway" id="UPA00068">
    <property type="reaction ID" value="UER00114"/>
</dbReference>
<dbReference type="STRING" id="311458.CSUB_C1310"/>
<dbReference type="CDD" id="cd01359">
    <property type="entry name" value="Argininosuccinate_lyase"/>
    <property type="match status" value="1"/>
</dbReference>
<dbReference type="PRINTS" id="PR00145">
    <property type="entry name" value="ARGSUCLYASE"/>
</dbReference>
<sequence>MDAPHRAALSRGMDEEAARYTSSASFDAEIYEATVCVNAAHIKMLEKQGLISKTSAEKAVSALKQLLQTRQTPPPTTEDIHIYLEQLLAQKAPEAAEMLALGKSRNDAVVAAVKIEARRRVYKVAEELLGAVEALVMKSREHAATVFPVYTHLQRAAPATFGFLLQSYAIRLLRCCNTLLNNLEACEESPLGSAAVAGTSAPVDREYIAQLLGFKRISWNALDATASREFLLLLLSPLHAIALVISSFAEEMVLYSSEEFGLIQIPEELAATSSIMPQKRNPVVAEIMRTKTAEVLGLLATVSGILSRQPSGYNLDLQQVTPKFWQALREVSESLHMLKKHVEMIEVNKERAMEACAPPTAAVELANHLTLKHRIGFRKAHQIAAKISRSIAEKTLTQTRLDTIFQEHGLKPIYTVGEVLNIMDPVATVERYTAKGSANPSMVSENVDRLLKIVEEERNRVEMERRFLEDCLQRLLS</sequence>
<dbReference type="PANTHER" id="PTHR43814:SF1">
    <property type="entry name" value="ARGININOSUCCINATE LYASE"/>
    <property type="match status" value="1"/>
</dbReference>
<keyword evidence="1" id="KW-0963">Cytoplasm</keyword>
<evidence type="ECO:0000259" key="4">
    <source>
        <dbReference type="Pfam" id="PF00206"/>
    </source>
</evidence>
<dbReference type="SUPFAM" id="SSF48557">
    <property type="entry name" value="L-aspartase-like"/>
    <property type="match status" value="1"/>
</dbReference>
<comment type="catalytic activity">
    <reaction evidence="1">
        <text>2-(N(omega)-L-arginino)succinate = fumarate + L-arginine</text>
        <dbReference type="Rhea" id="RHEA:24020"/>
        <dbReference type="ChEBI" id="CHEBI:29806"/>
        <dbReference type="ChEBI" id="CHEBI:32682"/>
        <dbReference type="ChEBI" id="CHEBI:57472"/>
        <dbReference type="EC" id="4.3.2.1"/>
    </reaction>
</comment>
<dbReference type="HAMAP" id="MF_00006">
    <property type="entry name" value="Arg_succ_lyase"/>
    <property type="match status" value="1"/>
</dbReference>
<protein>
    <recommendedName>
        <fullName evidence="1 2">Argininosuccinate lyase</fullName>
        <shortName evidence="1">ASAL</shortName>
        <ecNumber evidence="1 2">4.3.2.1</ecNumber>
    </recommendedName>
    <alternativeName>
        <fullName evidence="1">Arginosuccinase</fullName>
    </alternativeName>
</protein>
<dbReference type="NCBIfam" id="TIGR00838">
    <property type="entry name" value="argH"/>
    <property type="match status" value="1"/>
</dbReference>
<comment type="subcellular location">
    <subcellularLocation>
        <location evidence="1">Cytoplasm</location>
    </subcellularLocation>
</comment>
<evidence type="ECO:0000256" key="2">
    <source>
        <dbReference type="NCBIfam" id="TIGR00838"/>
    </source>
</evidence>
<gene>
    <name evidence="1" type="primary">argH</name>
    <name evidence="6" type="ORF">CSUB_C1310</name>
    <name evidence="5" type="ORF">HGMM_F49D05C36</name>
</gene>
<dbReference type="AlphaFoldDB" id="E6N7W2"/>
<dbReference type="EC" id="4.3.2.1" evidence="1 2"/>
<evidence type="ECO:0000313" key="7">
    <source>
        <dbReference type="Proteomes" id="UP000008120"/>
    </source>
</evidence>
<dbReference type="Gene3D" id="1.10.40.30">
    <property type="entry name" value="Fumarase/aspartase (C-terminal domain)"/>
    <property type="match status" value="1"/>
</dbReference>
<proteinExistence type="inferred from homology"/>
<dbReference type="InterPro" id="IPR024083">
    <property type="entry name" value="Fumarase/histidase_N"/>
</dbReference>
<dbReference type="KEGG" id="csu:CSUB_C1310"/>
<dbReference type="EMBL" id="BA000048">
    <property type="protein sequence ID" value="BAJ51161.1"/>
    <property type="molecule type" value="Genomic_DNA"/>
</dbReference>
<dbReference type="GO" id="GO:0005829">
    <property type="term" value="C:cytosol"/>
    <property type="evidence" value="ECO:0007669"/>
    <property type="project" value="TreeGrafter"/>
</dbReference>
<dbReference type="Pfam" id="PF00206">
    <property type="entry name" value="Lyase_1"/>
    <property type="match status" value="1"/>
</dbReference>
<dbReference type="GO" id="GO:0042450">
    <property type="term" value="P:L-arginine biosynthetic process via ornithine"/>
    <property type="evidence" value="ECO:0007669"/>
    <property type="project" value="UniProtKB-UniRule"/>
</dbReference>
<feature type="domain" description="Fumarate lyase N-terminal" evidence="4">
    <location>
        <begin position="14"/>
        <end position="297"/>
    </location>
</feature>
<name>E6N7W2_CALS0</name>
<dbReference type="PANTHER" id="PTHR43814">
    <property type="entry name" value="ARGININOSUCCINATE LYASE"/>
    <property type="match status" value="1"/>
</dbReference>
<reference evidence="5 7" key="2">
    <citation type="journal article" date="2011" name="Nucleic Acids Res.">
        <title>Insights into the evolution of Archaea and eukaryotic protein modifier systems revealed by the genome of a novel archaeal group.</title>
        <authorList>
            <person name="Nunoura T."/>
            <person name="Takaki Y."/>
            <person name="Kakuta J."/>
            <person name="Nishi S."/>
            <person name="Sugahara J."/>
            <person name="Kazama H."/>
            <person name="Chee G."/>
            <person name="Hattori M."/>
            <person name="Kanai A."/>
            <person name="Atomi H."/>
            <person name="Takai K."/>
            <person name="Takami H."/>
        </authorList>
    </citation>
    <scope>NUCLEOTIDE SEQUENCE [LARGE SCALE GENOMIC DNA]</scope>
</reference>
<comment type="pathway">
    <text evidence="1">Amino-acid biosynthesis; L-arginine biosynthesis; L-arginine from L-ornithine and carbamoyl phosphate: step 3/3.</text>
</comment>
<evidence type="ECO:0000256" key="3">
    <source>
        <dbReference type="SAM" id="Coils"/>
    </source>
</evidence>
<evidence type="ECO:0000313" key="5">
    <source>
        <dbReference type="EMBL" id="BAJ48381.1"/>
    </source>
</evidence>
<dbReference type="Gene3D" id="1.10.275.10">
    <property type="entry name" value="Fumarase/aspartase (N-terminal domain)"/>
    <property type="match status" value="1"/>
</dbReference>
<reference evidence="5 7" key="1">
    <citation type="journal article" date="2005" name="Environ. Microbiol.">
        <title>Genetic and functional properties of uncultivated thermophilic crenarchaeotes from a subsurface gold mine as revealed by analysis of genome fragments.</title>
        <authorList>
            <person name="Nunoura T."/>
            <person name="Hirayama H."/>
            <person name="Takami H."/>
            <person name="Oida H."/>
            <person name="Nishi S."/>
            <person name="Shimamura S."/>
            <person name="Suzuki Y."/>
            <person name="Inagaki F."/>
            <person name="Takai K."/>
            <person name="Nealson K.H."/>
            <person name="Horikoshi K."/>
        </authorList>
    </citation>
    <scope>NUCLEOTIDE SEQUENCE [LARGE SCALE GENOMIC DNA]</scope>
</reference>
<keyword evidence="1" id="KW-0028">Amino-acid biosynthesis</keyword>
<dbReference type="GO" id="GO:0004056">
    <property type="term" value="F:argininosuccinate lyase activity"/>
    <property type="evidence" value="ECO:0007669"/>
    <property type="project" value="UniProtKB-UniRule"/>
</dbReference>
<organism evidence="5 7">
    <name type="scientific">Caldiarchaeum subterraneum</name>
    <dbReference type="NCBI Taxonomy" id="311458"/>
    <lineage>
        <taxon>Archaea</taxon>
        <taxon>Nitrososphaerota</taxon>
        <taxon>Candidatus Caldarchaeales</taxon>
        <taxon>Candidatus Caldarchaeaceae</taxon>
        <taxon>Candidatus Caldarchaeum</taxon>
    </lineage>
</organism>
<keyword evidence="1" id="KW-0055">Arginine biosynthesis</keyword>
<evidence type="ECO:0000256" key="1">
    <source>
        <dbReference type="HAMAP-Rule" id="MF_00006"/>
    </source>
</evidence>
<dbReference type="InterPro" id="IPR022761">
    <property type="entry name" value="Fumarate_lyase_N"/>
</dbReference>
<keyword evidence="3" id="KW-0175">Coiled coil</keyword>
<dbReference type="EMBL" id="AP011863">
    <property type="protein sequence ID" value="BAJ48381.1"/>
    <property type="molecule type" value="Genomic_DNA"/>
</dbReference>
<dbReference type="PRINTS" id="PR00149">
    <property type="entry name" value="FUMRATELYASE"/>
</dbReference>
<keyword evidence="1 5" id="KW-0456">Lyase</keyword>
<dbReference type="InterPro" id="IPR000362">
    <property type="entry name" value="Fumarate_lyase_fam"/>
</dbReference>
<dbReference type="Proteomes" id="UP000008120">
    <property type="component" value="Chromosome"/>
</dbReference>
<feature type="coiled-coil region" evidence="3">
    <location>
        <begin position="444"/>
        <end position="471"/>
    </location>
</feature>
<dbReference type="InterPro" id="IPR008948">
    <property type="entry name" value="L-Aspartase-like"/>
</dbReference>
<dbReference type="InterPro" id="IPR009049">
    <property type="entry name" value="Argininosuccinate_lyase"/>
</dbReference>
<accession>E6N7W2</accession>
<dbReference type="Gene3D" id="1.20.200.10">
    <property type="entry name" value="Fumarase/aspartase (Central domain)"/>
    <property type="match status" value="1"/>
</dbReference>